<dbReference type="Pfam" id="PF00313">
    <property type="entry name" value="CSD"/>
    <property type="match status" value="1"/>
</dbReference>
<keyword evidence="2" id="KW-0812">Transmembrane</keyword>
<dbReference type="EMBL" id="JAGQFT010000001">
    <property type="protein sequence ID" value="MBR0560988.1"/>
    <property type="molecule type" value="Genomic_DNA"/>
</dbReference>
<dbReference type="CDD" id="cd04458">
    <property type="entry name" value="CSP_CDS"/>
    <property type="match status" value="1"/>
</dbReference>
<feature type="transmembrane region" description="Helical" evidence="2">
    <location>
        <begin position="167"/>
        <end position="188"/>
    </location>
</feature>
<name>A0A8J7VSF2_9GAMM</name>
<evidence type="ECO:0000313" key="5">
    <source>
        <dbReference type="EMBL" id="MBS7457354.1"/>
    </source>
</evidence>
<dbReference type="AlphaFoldDB" id="A0A8J7VSF2"/>
<dbReference type="EMBL" id="JAGQFT020000005">
    <property type="protein sequence ID" value="MBS7457354.1"/>
    <property type="molecule type" value="Genomic_DNA"/>
</dbReference>
<dbReference type="GO" id="GO:0003730">
    <property type="term" value="F:mRNA 3'-UTR binding"/>
    <property type="evidence" value="ECO:0007669"/>
    <property type="project" value="TreeGrafter"/>
</dbReference>
<feature type="transmembrane region" description="Helical" evidence="2">
    <location>
        <begin position="81"/>
        <end position="100"/>
    </location>
</feature>
<dbReference type="PANTHER" id="PTHR12962:SF1">
    <property type="entry name" value="COLD SHOCK DOMAIN-CONTAINING PROTEIN CG9705"/>
    <property type="match status" value="1"/>
</dbReference>
<gene>
    <name evidence="4" type="ORF">KB893_00425</name>
    <name evidence="5" type="ORF">KB893_009430</name>
</gene>
<dbReference type="GO" id="GO:0043488">
    <property type="term" value="P:regulation of mRNA stability"/>
    <property type="evidence" value="ECO:0007669"/>
    <property type="project" value="TreeGrafter"/>
</dbReference>
<dbReference type="SUPFAM" id="SSF50249">
    <property type="entry name" value="Nucleic acid-binding proteins"/>
    <property type="match status" value="1"/>
</dbReference>
<comment type="caution">
    <text evidence="4">The sequence shown here is derived from an EMBL/GenBank/DDBJ whole genome shotgun (WGS) entry which is preliminary data.</text>
</comment>
<dbReference type="PANTHER" id="PTHR12962">
    <property type="entry name" value="CALCIUM-REGULATED HEAT STABLE PROTEIN CRHSP-24-RELATED"/>
    <property type="match status" value="1"/>
</dbReference>
<dbReference type="Proteomes" id="UP000675747">
    <property type="component" value="Unassembled WGS sequence"/>
</dbReference>
<proteinExistence type="predicted"/>
<organism evidence="4">
    <name type="scientific">Coralloluteibacterium stylophorae</name>
    <dbReference type="NCBI Taxonomy" id="1776034"/>
    <lineage>
        <taxon>Bacteria</taxon>
        <taxon>Pseudomonadati</taxon>
        <taxon>Pseudomonadota</taxon>
        <taxon>Gammaproteobacteria</taxon>
        <taxon>Lysobacterales</taxon>
        <taxon>Lysobacteraceae</taxon>
        <taxon>Coralloluteibacterium</taxon>
    </lineage>
</organism>
<evidence type="ECO:0000256" key="1">
    <source>
        <dbReference type="ARBA" id="ARBA00022553"/>
    </source>
</evidence>
<dbReference type="SMART" id="SM00357">
    <property type="entry name" value="CSP"/>
    <property type="match status" value="1"/>
</dbReference>
<reference evidence="4" key="2">
    <citation type="submission" date="2021-04" db="EMBL/GenBank/DDBJ databases">
        <authorList>
            <person name="Karlyshev A.V."/>
        </authorList>
    </citation>
    <scope>NUCLEOTIDE SEQUENCE</scope>
    <source>
        <strain evidence="4">LMG 29479</strain>
    </source>
</reference>
<keyword evidence="2" id="KW-0472">Membrane</keyword>
<evidence type="ECO:0000256" key="2">
    <source>
        <dbReference type="SAM" id="Phobius"/>
    </source>
</evidence>
<accession>A0A8J7VSF2</accession>
<dbReference type="InterPro" id="IPR010718">
    <property type="entry name" value="DUF1294"/>
</dbReference>
<feature type="domain" description="CSD" evidence="3">
    <location>
        <begin position="2"/>
        <end position="67"/>
    </location>
</feature>
<dbReference type="InterPro" id="IPR002059">
    <property type="entry name" value="CSP_DNA-bd"/>
</dbReference>
<dbReference type="Pfam" id="PF06961">
    <property type="entry name" value="DUF1294"/>
    <property type="match status" value="1"/>
</dbReference>
<evidence type="ECO:0000313" key="4">
    <source>
        <dbReference type="EMBL" id="MBR0560988.1"/>
    </source>
</evidence>
<protein>
    <submittedName>
        <fullName evidence="4">Cold shock and DUF1294 domain-containing protein</fullName>
    </submittedName>
</protein>
<keyword evidence="6" id="KW-1185">Reference proteome</keyword>
<evidence type="ECO:0000313" key="6">
    <source>
        <dbReference type="Proteomes" id="UP000675747"/>
    </source>
</evidence>
<dbReference type="InterPro" id="IPR052069">
    <property type="entry name" value="Ca-reg_mRNA-binding_domain"/>
</dbReference>
<dbReference type="InterPro" id="IPR012340">
    <property type="entry name" value="NA-bd_OB-fold"/>
</dbReference>
<keyword evidence="2" id="KW-1133">Transmembrane helix</keyword>
<dbReference type="PROSITE" id="PS51857">
    <property type="entry name" value="CSD_2"/>
    <property type="match status" value="1"/>
</dbReference>
<dbReference type="Gene3D" id="2.40.50.140">
    <property type="entry name" value="Nucleic acid-binding proteins"/>
    <property type="match status" value="1"/>
</dbReference>
<dbReference type="GO" id="GO:0005829">
    <property type="term" value="C:cytosol"/>
    <property type="evidence" value="ECO:0007669"/>
    <property type="project" value="UniProtKB-ARBA"/>
</dbReference>
<reference evidence="5 6" key="1">
    <citation type="journal article" date="2021" name="Microbiol. Resour. Announc.">
        <title>Draft Genome Sequence of Coralloluteibacterium stylophorae LMG 29479T.</title>
        <authorList>
            <person name="Karlyshev A.V."/>
            <person name="Kudryashova E.B."/>
            <person name="Ariskina E.V."/>
            <person name="Conroy A.P."/>
            <person name="Abidueva E.Y."/>
        </authorList>
    </citation>
    <scope>NUCLEOTIDE SEQUENCE [LARGE SCALE GENOMIC DNA]</scope>
    <source>
        <strain evidence="5 6">LMG 29479</strain>
    </source>
</reference>
<sequence>MRYAGRIHGWNDERGFGFVTPNGGGDRAFVHVSAFVKPPRRPVDGDLVSYEVGTDARGRLNAGKVRFAGQRVERPARGARLPRPWIAACAVVALIAAMLLGRMPPAVVVVYATLSLVSYLMYGHDKAAAGAGRRRTPEASLHLVDLLGGWPGALVAQHRFRHKTVKASFQVVFWFTVIANIGGVVWLLDSGLAGALSPLLRAD</sequence>
<evidence type="ECO:0000259" key="3">
    <source>
        <dbReference type="PROSITE" id="PS51857"/>
    </source>
</evidence>
<dbReference type="InterPro" id="IPR011129">
    <property type="entry name" value="CSD"/>
</dbReference>
<dbReference type="RefSeq" id="WP_211924954.1">
    <property type="nucleotide sequence ID" value="NZ_JAGQFT020000005.1"/>
</dbReference>
<feature type="transmembrane region" description="Helical" evidence="2">
    <location>
        <begin position="106"/>
        <end position="124"/>
    </location>
</feature>
<keyword evidence="1" id="KW-0597">Phosphoprotein</keyword>